<dbReference type="PANTHER" id="PTHR22923:SF116">
    <property type="entry name" value="C1Q DOMAIN-CONTAINING PROTEIN"/>
    <property type="match status" value="1"/>
</dbReference>
<dbReference type="AlphaFoldDB" id="A0A2C9L115"/>
<reference evidence="5" key="1">
    <citation type="submission" date="2020-05" db="UniProtKB">
        <authorList>
            <consortium name="EnsemblMetazoa"/>
        </authorList>
    </citation>
    <scope>IDENTIFICATION</scope>
    <source>
        <strain evidence="5">BB02</strain>
    </source>
</reference>
<dbReference type="PRINTS" id="PR00007">
    <property type="entry name" value="COMPLEMNTC1Q"/>
</dbReference>
<comment type="subcellular location">
    <subcellularLocation>
        <location evidence="1">Secreted</location>
    </subcellularLocation>
</comment>
<evidence type="ECO:0000313" key="6">
    <source>
        <dbReference type="Proteomes" id="UP000076420"/>
    </source>
</evidence>
<dbReference type="KEGG" id="bgt:106051636"/>
<proteinExistence type="predicted"/>
<evidence type="ECO:0000256" key="3">
    <source>
        <dbReference type="ARBA" id="ARBA00022729"/>
    </source>
</evidence>
<dbReference type="SUPFAM" id="SSF49842">
    <property type="entry name" value="TNF-like"/>
    <property type="match status" value="1"/>
</dbReference>
<sequence length="107" mass="11723">MNFITTVLVLSLRVRNTKSVAVGFSSLLNLERPIATGERIIFDKVLTNVGNGYDPKSGNFTCPIRGLYSFSVGVLPMPNNLVIVDIYQNKNYLISVHGNDNAVFTSA</sequence>
<organism evidence="5 6">
    <name type="scientific">Biomphalaria glabrata</name>
    <name type="common">Bloodfluke planorb</name>
    <name type="synonym">Freshwater snail</name>
    <dbReference type="NCBI Taxonomy" id="6526"/>
    <lineage>
        <taxon>Eukaryota</taxon>
        <taxon>Metazoa</taxon>
        <taxon>Spiralia</taxon>
        <taxon>Lophotrochozoa</taxon>
        <taxon>Mollusca</taxon>
        <taxon>Gastropoda</taxon>
        <taxon>Heterobranchia</taxon>
        <taxon>Euthyneura</taxon>
        <taxon>Panpulmonata</taxon>
        <taxon>Hygrophila</taxon>
        <taxon>Lymnaeoidea</taxon>
        <taxon>Planorbidae</taxon>
        <taxon>Biomphalaria</taxon>
    </lineage>
</organism>
<dbReference type="InterPro" id="IPR008983">
    <property type="entry name" value="Tumour_necrosis_fac-like_dom"/>
</dbReference>
<dbReference type="SMART" id="SM00110">
    <property type="entry name" value="C1Q"/>
    <property type="match status" value="1"/>
</dbReference>
<evidence type="ECO:0000259" key="4">
    <source>
        <dbReference type="PROSITE" id="PS50871"/>
    </source>
</evidence>
<evidence type="ECO:0000313" key="5">
    <source>
        <dbReference type="EnsemblMetazoa" id="BGLB025729-PA"/>
    </source>
</evidence>
<evidence type="ECO:0000256" key="1">
    <source>
        <dbReference type="ARBA" id="ARBA00004613"/>
    </source>
</evidence>
<gene>
    <name evidence="5" type="primary">106051636</name>
</gene>
<dbReference type="VEuPathDB" id="VectorBase:BGLAX_039908"/>
<dbReference type="InterPro" id="IPR001073">
    <property type="entry name" value="C1q_dom"/>
</dbReference>
<accession>A0A2C9L115</accession>
<dbReference type="GO" id="GO:0005576">
    <property type="term" value="C:extracellular region"/>
    <property type="evidence" value="ECO:0007669"/>
    <property type="project" value="UniProtKB-SubCell"/>
</dbReference>
<keyword evidence="3" id="KW-0732">Signal</keyword>
<dbReference type="Proteomes" id="UP000076420">
    <property type="component" value="Unassembled WGS sequence"/>
</dbReference>
<name>A0A2C9L115_BIOGL</name>
<dbReference type="PROSITE" id="PS50871">
    <property type="entry name" value="C1Q"/>
    <property type="match status" value="1"/>
</dbReference>
<dbReference type="Gene3D" id="2.60.120.40">
    <property type="match status" value="1"/>
</dbReference>
<dbReference type="InterPro" id="IPR050822">
    <property type="entry name" value="Cerebellin_Synaptic_Org"/>
</dbReference>
<keyword evidence="2" id="KW-0964">Secreted</keyword>
<evidence type="ECO:0000256" key="2">
    <source>
        <dbReference type="ARBA" id="ARBA00022525"/>
    </source>
</evidence>
<protein>
    <recommendedName>
        <fullName evidence="4">C1q domain-containing protein</fullName>
    </recommendedName>
</protein>
<dbReference type="EnsemblMetazoa" id="BGLB025729-RA">
    <property type="protein sequence ID" value="BGLB025729-PA"/>
    <property type="gene ID" value="BGLB025729"/>
</dbReference>
<dbReference type="OrthoDB" id="6153418at2759"/>
<dbReference type="VEuPathDB" id="VectorBase:BGLB025729"/>
<feature type="domain" description="C1q" evidence="4">
    <location>
        <begin position="17"/>
        <end position="107"/>
    </location>
</feature>
<dbReference type="Pfam" id="PF00386">
    <property type="entry name" value="C1q"/>
    <property type="match status" value="1"/>
</dbReference>
<dbReference type="PANTHER" id="PTHR22923">
    <property type="entry name" value="CEREBELLIN-RELATED"/>
    <property type="match status" value="1"/>
</dbReference>